<feature type="transmembrane region" description="Helical" evidence="5">
    <location>
        <begin position="345"/>
        <end position="362"/>
    </location>
</feature>
<reference evidence="7" key="2">
    <citation type="journal article" date="2007" name="Science">
        <title>Draft genome sequence of the sexually transmitted pathogen Trichomonas vaginalis.</title>
        <authorList>
            <person name="Carlton J.M."/>
            <person name="Hirt R.P."/>
            <person name="Silva J.C."/>
            <person name="Delcher A.L."/>
            <person name="Schatz M."/>
            <person name="Zhao Q."/>
            <person name="Wortman J.R."/>
            <person name="Bidwell S.L."/>
            <person name="Alsmark U.C.M."/>
            <person name="Besteiro S."/>
            <person name="Sicheritz-Ponten T."/>
            <person name="Noel C.J."/>
            <person name="Dacks J.B."/>
            <person name="Foster P.G."/>
            <person name="Simillion C."/>
            <person name="Van de Peer Y."/>
            <person name="Miranda-Saavedra D."/>
            <person name="Barton G.J."/>
            <person name="Westrop G.D."/>
            <person name="Mueller S."/>
            <person name="Dessi D."/>
            <person name="Fiori P.L."/>
            <person name="Ren Q."/>
            <person name="Paulsen I."/>
            <person name="Zhang H."/>
            <person name="Bastida-Corcuera F.D."/>
            <person name="Simoes-Barbosa A."/>
            <person name="Brown M.T."/>
            <person name="Hayes R.D."/>
            <person name="Mukherjee M."/>
            <person name="Okumura C.Y."/>
            <person name="Schneider R."/>
            <person name="Smith A.J."/>
            <person name="Vanacova S."/>
            <person name="Villalvazo M."/>
            <person name="Haas B.J."/>
            <person name="Pertea M."/>
            <person name="Feldblyum T.V."/>
            <person name="Utterback T.R."/>
            <person name="Shu C.L."/>
            <person name="Osoegawa K."/>
            <person name="de Jong P.J."/>
            <person name="Hrdy I."/>
            <person name="Horvathova L."/>
            <person name="Zubacova Z."/>
            <person name="Dolezal P."/>
            <person name="Malik S.B."/>
            <person name="Logsdon J.M. Jr."/>
            <person name="Henze K."/>
            <person name="Gupta A."/>
            <person name="Wang C.C."/>
            <person name="Dunne R.L."/>
            <person name="Upcroft J.A."/>
            <person name="Upcroft P."/>
            <person name="White O."/>
            <person name="Salzberg S.L."/>
            <person name="Tang P."/>
            <person name="Chiu C.-H."/>
            <person name="Lee Y.-S."/>
            <person name="Embley T.M."/>
            <person name="Coombs G.H."/>
            <person name="Mottram J.C."/>
            <person name="Tachezy J."/>
            <person name="Fraser-Liggett C.M."/>
            <person name="Johnson P.J."/>
        </authorList>
    </citation>
    <scope>NUCLEOTIDE SEQUENCE [LARGE SCALE GENOMIC DNA]</scope>
    <source>
        <strain evidence="7">G3</strain>
    </source>
</reference>
<keyword evidence="8" id="KW-1185">Reference proteome</keyword>
<keyword evidence="3 5" id="KW-1133">Transmembrane helix</keyword>
<dbReference type="AlphaFoldDB" id="A2G0T5"/>
<evidence type="ECO:0000256" key="5">
    <source>
        <dbReference type="SAM" id="Phobius"/>
    </source>
</evidence>
<feature type="transmembrane region" description="Helical" evidence="5">
    <location>
        <begin position="299"/>
        <end position="324"/>
    </location>
</feature>
<dbReference type="PANTHER" id="PTHR22950">
    <property type="entry name" value="AMINO ACID TRANSPORTER"/>
    <property type="match status" value="1"/>
</dbReference>
<proteinExistence type="predicted"/>
<evidence type="ECO:0000256" key="1">
    <source>
        <dbReference type="ARBA" id="ARBA00004141"/>
    </source>
</evidence>
<feature type="transmembrane region" description="Helical" evidence="5">
    <location>
        <begin position="106"/>
        <end position="128"/>
    </location>
</feature>
<protein>
    <submittedName>
        <fullName evidence="7">Transmembrane amino acid transporter protein</fullName>
    </submittedName>
</protein>
<evidence type="ECO:0000313" key="8">
    <source>
        <dbReference type="Proteomes" id="UP000001542"/>
    </source>
</evidence>
<feature type="transmembrane region" description="Helical" evidence="5">
    <location>
        <begin position="256"/>
        <end position="279"/>
    </location>
</feature>
<comment type="subcellular location">
    <subcellularLocation>
        <location evidence="1">Membrane</location>
        <topology evidence="1">Multi-pass membrane protein</topology>
    </subcellularLocation>
</comment>
<feature type="transmembrane region" description="Helical" evidence="5">
    <location>
        <begin position="221"/>
        <end position="244"/>
    </location>
</feature>
<accession>A2G0T5</accession>
<dbReference type="VEuPathDB" id="TrichDB:TVAG_089610"/>
<evidence type="ECO:0000313" key="7">
    <source>
        <dbReference type="EMBL" id="EAX89223.1"/>
    </source>
</evidence>
<dbReference type="EMBL" id="DS114221">
    <property type="protein sequence ID" value="EAX89223.1"/>
    <property type="molecule type" value="Genomic_DNA"/>
</dbReference>
<dbReference type="Proteomes" id="UP000001542">
    <property type="component" value="Unassembled WGS sequence"/>
</dbReference>
<feature type="transmembrane region" description="Helical" evidence="5">
    <location>
        <begin position="179"/>
        <end position="201"/>
    </location>
</feature>
<evidence type="ECO:0000256" key="2">
    <source>
        <dbReference type="ARBA" id="ARBA00022692"/>
    </source>
</evidence>
<feature type="domain" description="Amino acid transporter transmembrane" evidence="6">
    <location>
        <begin position="34"/>
        <end position="415"/>
    </location>
</feature>
<feature type="transmembrane region" description="Helical" evidence="5">
    <location>
        <begin position="368"/>
        <end position="391"/>
    </location>
</feature>
<feature type="transmembrane region" description="Helical" evidence="5">
    <location>
        <begin position="154"/>
        <end position="172"/>
    </location>
</feature>
<dbReference type="GO" id="GO:0003333">
    <property type="term" value="P:amino acid transmembrane transport"/>
    <property type="evidence" value="ECO:0000318"/>
    <property type="project" value="GO_Central"/>
</dbReference>
<name>A2G0T5_TRIV3</name>
<keyword evidence="4 5" id="KW-0472">Membrane</keyword>
<dbReference type="InterPro" id="IPR013057">
    <property type="entry name" value="AA_transpt_TM"/>
</dbReference>
<feature type="transmembrane region" description="Helical" evidence="5">
    <location>
        <begin position="63"/>
        <end position="85"/>
    </location>
</feature>
<dbReference type="PANTHER" id="PTHR22950:SF349">
    <property type="entry name" value="AMINO ACID TRANSPORTER TRANSMEMBRANE DOMAIN-CONTAINING PROTEIN"/>
    <property type="match status" value="1"/>
</dbReference>
<dbReference type="VEuPathDB" id="TrichDB:TVAGG3_0687060"/>
<gene>
    <name evidence="7" type="ORF">TVAG_089610</name>
</gene>
<dbReference type="InParanoid" id="A2G0T5"/>
<evidence type="ECO:0000256" key="3">
    <source>
        <dbReference type="ARBA" id="ARBA00022989"/>
    </source>
</evidence>
<dbReference type="OrthoDB" id="655540at2759"/>
<reference evidence="7" key="1">
    <citation type="submission" date="2006-10" db="EMBL/GenBank/DDBJ databases">
        <authorList>
            <person name="Amadeo P."/>
            <person name="Zhao Q."/>
            <person name="Wortman J."/>
            <person name="Fraser-Liggett C."/>
            <person name="Carlton J."/>
        </authorList>
    </citation>
    <scope>NUCLEOTIDE SEQUENCE</scope>
    <source>
        <strain evidence="7">G3</strain>
    </source>
</reference>
<dbReference type="GO" id="GO:0005774">
    <property type="term" value="C:vacuolar membrane"/>
    <property type="evidence" value="ECO:0000318"/>
    <property type="project" value="GO_Central"/>
</dbReference>
<sequence>MLGGDLLFNDYRFNINSINHDALLYENLKTGNDISVFSTVMILLICGISNNPFYMSYTFQSGVFQALLCALVALILTQLSFHIFVRTWRFNQENSYPSIWSDVFGKGLVFFPRAVLLIAFISLSSVSLSDYLEQYSDLISYVDSEKKTVFSAKWFPRFVISFLGLIPALCVRRMAGMKYIAIFANVLLLICLICEAILFFKSLKNDGFDPNKEIVYWGSDISGLVGCFDLFSIVFFTHPFVSLLSTDIKNASRNKICSITWITSIVSVIINLAGGYLGYFTYFSNTQDDLIFMSESNQMNVFVIIGKLSLVIKTFISFNMYNYINAISLSEIFIPYKDDQTTSRVTCGLVMWLFSVFISWGSSKLVELLDLIGSVCFILLAFILPSIYYLAMYKFKKPVWSIIAIAEIIVCGFLSGCVMYYKGKDFREEYADCTTIISRSDCAIALLTSSIPNLGFNCLAFDLHCL</sequence>
<dbReference type="STRING" id="5722.A2G0T5"/>
<keyword evidence="2 5" id="KW-0812">Transmembrane</keyword>
<feature type="transmembrane region" description="Helical" evidence="5">
    <location>
        <begin position="398"/>
        <end position="421"/>
    </location>
</feature>
<dbReference type="GO" id="GO:0015179">
    <property type="term" value="F:L-amino acid transmembrane transporter activity"/>
    <property type="evidence" value="ECO:0000318"/>
    <property type="project" value="GO_Central"/>
</dbReference>
<evidence type="ECO:0000259" key="6">
    <source>
        <dbReference type="Pfam" id="PF01490"/>
    </source>
</evidence>
<dbReference type="Pfam" id="PF01490">
    <property type="entry name" value="Aa_trans"/>
    <property type="match status" value="1"/>
</dbReference>
<evidence type="ECO:0000256" key="4">
    <source>
        <dbReference type="ARBA" id="ARBA00023136"/>
    </source>
</evidence>
<organism evidence="7 8">
    <name type="scientific">Trichomonas vaginalis (strain ATCC PRA-98 / G3)</name>
    <dbReference type="NCBI Taxonomy" id="412133"/>
    <lineage>
        <taxon>Eukaryota</taxon>
        <taxon>Metamonada</taxon>
        <taxon>Parabasalia</taxon>
        <taxon>Trichomonadida</taxon>
        <taxon>Trichomonadidae</taxon>
        <taxon>Trichomonas</taxon>
    </lineage>
</organism>